<keyword evidence="3" id="KW-1185">Reference proteome</keyword>
<feature type="region of interest" description="Disordered" evidence="1">
    <location>
        <begin position="1"/>
        <end position="65"/>
    </location>
</feature>
<accession>A0ABU6VGT4</accession>
<organism evidence="2 3">
    <name type="scientific">Stylosanthes scabra</name>
    <dbReference type="NCBI Taxonomy" id="79078"/>
    <lineage>
        <taxon>Eukaryota</taxon>
        <taxon>Viridiplantae</taxon>
        <taxon>Streptophyta</taxon>
        <taxon>Embryophyta</taxon>
        <taxon>Tracheophyta</taxon>
        <taxon>Spermatophyta</taxon>
        <taxon>Magnoliopsida</taxon>
        <taxon>eudicotyledons</taxon>
        <taxon>Gunneridae</taxon>
        <taxon>Pentapetalae</taxon>
        <taxon>rosids</taxon>
        <taxon>fabids</taxon>
        <taxon>Fabales</taxon>
        <taxon>Fabaceae</taxon>
        <taxon>Papilionoideae</taxon>
        <taxon>50 kb inversion clade</taxon>
        <taxon>dalbergioids sensu lato</taxon>
        <taxon>Dalbergieae</taxon>
        <taxon>Pterocarpus clade</taxon>
        <taxon>Stylosanthes</taxon>
    </lineage>
</organism>
<reference evidence="2 3" key="1">
    <citation type="journal article" date="2023" name="Plants (Basel)">
        <title>Bridging the Gap: Combining Genomics and Transcriptomics Approaches to Understand Stylosanthes scabra, an Orphan Legume from the Brazilian Caatinga.</title>
        <authorList>
            <person name="Ferreira-Neto J.R.C."/>
            <person name="da Silva M.D."/>
            <person name="Binneck E."/>
            <person name="de Melo N.F."/>
            <person name="da Silva R.H."/>
            <person name="de Melo A.L.T.M."/>
            <person name="Pandolfi V."/>
            <person name="Bustamante F.O."/>
            <person name="Brasileiro-Vidal A.C."/>
            <person name="Benko-Iseppon A.M."/>
        </authorList>
    </citation>
    <scope>NUCLEOTIDE SEQUENCE [LARGE SCALE GENOMIC DNA]</scope>
    <source>
        <tissue evidence="2">Leaves</tissue>
    </source>
</reference>
<dbReference type="EMBL" id="JASCZI010151384">
    <property type="protein sequence ID" value="MED6172491.1"/>
    <property type="molecule type" value="Genomic_DNA"/>
</dbReference>
<sequence length="65" mass="7251">MGGVHHYPRGRCDAPRGPDRWNSREWDCSENRTGPAGSTGKPRIDPLSGPVHGENRLAEDRSKNR</sequence>
<feature type="compositionally biased region" description="Basic and acidic residues" evidence="1">
    <location>
        <begin position="53"/>
        <end position="65"/>
    </location>
</feature>
<dbReference type="Proteomes" id="UP001341840">
    <property type="component" value="Unassembled WGS sequence"/>
</dbReference>
<evidence type="ECO:0000256" key="1">
    <source>
        <dbReference type="SAM" id="MobiDB-lite"/>
    </source>
</evidence>
<feature type="compositionally biased region" description="Basic and acidic residues" evidence="1">
    <location>
        <begin position="10"/>
        <end position="30"/>
    </location>
</feature>
<protein>
    <submittedName>
        <fullName evidence="2">Uncharacterized protein</fullName>
    </submittedName>
</protein>
<comment type="caution">
    <text evidence="2">The sequence shown here is derived from an EMBL/GenBank/DDBJ whole genome shotgun (WGS) entry which is preliminary data.</text>
</comment>
<gene>
    <name evidence="2" type="ORF">PIB30_050594</name>
</gene>
<evidence type="ECO:0000313" key="2">
    <source>
        <dbReference type="EMBL" id="MED6172491.1"/>
    </source>
</evidence>
<name>A0ABU6VGT4_9FABA</name>
<proteinExistence type="predicted"/>
<evidence type="ECO:0000313" key="3">
    <source>
        <dbReference type="Proteomes" id="UP001341840"/>
    </source>
</evidence>